<sequence>MPTEPVRRRRHGKQLEAELLAAGWDELVETGYARLTMESIAVRAHTSEAVLYRRWAHKDEVVLAAIEHYGATHPVAAPDTGTLRGDLIAGLTALGETRATFFAIAAATAFSGLLASTGLTPAQVRTKMMGEAANPRERPLYRRAHDRGEIDLERLPTALLEMPFDLVRHDLLMELKAPSPTRIRAIVDELFLPLLDRAGE</sequence>
<organism evidence="6 7">
    <name type="scientific">Amycolatopsis eburnea</name>
    <dbReference type="NCBI Taxonomy" id="2267691"/>
    <lineage>
        <taxon>Bacteria</taxon>
        <taxon>Bacillati</taxon>
        <taxon>Actinomycetota</taxon>
        <taxon>Actinomycetes</taxon>
        <taxon>Pseudonocardiales</taxon>
        <taxon>Pseudonocardiaceae</taxon>
        <taxon>Amycolatopsis</taxon>
    </lineage>
</organism>
<keyword evidence="1" id="KW-0805">Transcription regulation</keyword>
<dbReference type="InterPro" id="IPR001647">
    <property type="entry name" value="HTH_TetR"/>
</dbReference>
<accession>A0A3R9FM87</accession>
<dbReference type="EMBL" id="RSEC01000046">
    <property type="protein sequence ID" value="RSD17089.1"/>
    <property type="molecule type" value="Genomic_DNA"/>
</dbReference>
<dbReference type="AlphaFoldDB" id="A0A3R9FM87"/>
<dbReference type="InterPro" id="IPR011075">
    <property type="entry name" value="TetR_C"/>
</dbReference>
<evidence type="ECO:0000256" key="3">
    <source>
        <dbReference type="ARBA" id="ARBA00023163"/>
    </source>
</evidence>
<dbReference type="SUPFAM" id="SSF48498">
    <property type="entry name" value="Tetracyclin repressor-like, C-terminal domain"/>
    <property type="match status" value="1"/>
</dbReference>
<dbReference type="PANTHER" id="PTHR30055:SF148">
    <property type="entry name" value="TETR-FAMILY TRANSCRIPTIONAL REGULATOR"/>
    <property type="match status" value="1"/>
</dbReference>
<keyword evidence="7" id="KW-1185">Reference proteome</keyword>
<evidence type="ECO:0000256" key="4">
    <source>
        <dbReference type="PROSITE-ProRule" id="PRU00335"/>
    </source>
</evidence>
<dbReference type="Gene3D" id="1.10.357.10">
    <property type="entry name" value="Tetracycline Repressor, domain 2"/>
    <property type="match status" value="1"/>
</dbReference>
<feature type="DNA-binding region" description="H-T-H motif" evidence="4">
    <location>
        <begin position="36"/>
        <end position="55"/>
    </location>
</feature>
<dbReference type="PANTHER" id="PTHR30055">
    <property type="entry name" value="HTH-TYPE TRANSCRIPTIONAL REGULATOR RUTR"/>
    <property type="match status" value="1"/>
</dbReference>
<dbReference type="OrthoDB" id="9796019at2"/>
<evidence type="ECO:0000256" key="2">
    <source>
        <dbReference type="ARBA" id="ARBA00023125"/>
    </source>
</evidence>
<dbReference type="InterPro" id="IPR009057">
    <property type="entry name" value="Homeodomain-like_sf"/>
</dbReference>
<evidence type="ECO:0000256" key="1">
    <source>
        <dbReference type="ARBA" id="ARBA00023015"/>
    </source>
</evidence>
<dbReference type="Pfam" id="PF16859">
    <property type="entry name" value="TetR_C_11"/>
    <property type="match status" value="1"/>
</dbReference>
<keyword evidence="3" id="KW-0804">Transcription</keyword>
<name>A0A3R9FM87_9PSEU</name>
<reference evidence="6 7" key="1">
    <citation type="submission" date="2018-12" db="EMBL/GenBank/DDBJ databases">
        <title>Amycolatopsis eburnea sp. nov. actinomycete associate with arbuscular mycorrhiza fungal spore.</title>
        <authorList>
            <person name="Lumyong S."/>
            <person name="Chaiya L."/>
        </authorList>
    </citation>
    <scope>NUCLEOTIDE SEQUENCE [LARGE SCALE GENOMIC DNA]</scope>
    <source>
        <strain evidence="6 7">GLM-1</strain>
    </source>
</reference>
<evidence type="ECO:0000313" key="7">
    <source>
        <dbReference type="Proteomes" id="UP000267081"/>
    </source>
</evidence>
<proteinExistence type="predicted"/>
<comment type="caution">
    <text evidence="6">The sequence shown here is derived from an EMBL/GenBank/DDBJ whole genome shotgun (WGS) entry which is preliminary data.</text>
</comment>
<feature type="domain" description="HTH tetR-type" evidence="5">
    <location>
        <begin position="13"/>
        <end position="73"/>
    </location>
</feature>
<dbReference type="Proteomes" id="UP000267081">
    <property type="component" value="Unassembled WGS sequence"/>
</dbReference>
<dbReference type="SUPFAM" id="SSF46689">
    <property type="entry name" value="Homeodomain-like"/>
    <property type="match status" value="1"/>
</dbReference>
<dbReference type="Gene3D" id="1.10.10.60">
    <property type="entry name" value="Homeodomain-like"/>
    <property type="match status" value="1"/>
</dbReference>
<dbReference type="RefSeq" id="WP_125310387.1">
    <property type="nucleotide sequence ID" value="NZ_RSEC01000046.1"/>
</dbReference>
<dbReference type="PROSITE" id="PS50977">
    <property type="entry name" value="HTH_TETR_2"/>
    <property type="match status" value="1"/>
</dbReference>
<dbReference type="GO" id="GO:0000976">
    <property type="term" value="F:transcription cis-regulatory region binding"/>
    <property type="evidence" value="ECO:0007669"/>
    <property type="project" value="TreeGrafter"/>
</dbReference>
<evidence type="ECO:0000259" key="5">
    <source>
        <dbReference type="PROSITE" id="PS50977"/>
    </source>
</evidence>
<gene>
    <name evidence="6" type="ORF">EIY87_19980</name>
</gene>
<protein>
    <submittedName>
        <fullName evidence="6">TetR/AcrR family transcriptional regulator</fullName>
    </submittedName>
</protein>
<keyword evidence="2 4" id="KW-0238">DNA-binding</keyword>
<evidence type="ECO:0000313" key="6">
    <source>
        <dbReference type="EMBL" id="RSD17089.1"/>
    </source>
</evidence>
<dbReference type="Pfam" id="PF00440">
    <property type="entry name" value="TetR_N"/>
    <property type="match status" value="1"/>
</dbReference>
<dbReference type="GO" id="GO:0003700">
    <property type="term" value="F:DNA-binding transcription factor activity"/>
    <property type="evidence" value="ECO:0007669"/>
    <property type="project" value="TreeGrafter"/>
</dbReference>
<dbReference type="InterPro" id="IPR036271">
    <property type="entry name" value="Tet_transcr_reg_TetR-rel_C_sf"/>
</dbReference>
<dbReference type="InterPro" id="IPR050109">
    <property type="entry name" value="HTH-type_TetR-like_transc_reg"/>
</dbReference>